<name>A0AA95HIA4_9GAMM</name>
<protein>
    <submittedName>
        <fullName evidence="1">Uncharacterized protein</fullName>
    </submittedName>
</protein>
<reference evidence="1" key="1">
    <citation type="journal article" date="2023" name="Int. J. Mol. Sci.">
        <title>Metagenomics Revealed a New Genus 'Candidatus Thiocaldithrix dubininis' gen. nov., sp. nov. and a New Species 'Candidatus Thiothrix putei' sp. nov. in the Family Thiotrichaceae, Some Members of Which Have Traits of Both Na+- and H+-Motive Energetics.</title>
        <authorList>
            <person name="Ravin N.V."/>
            <person name="Muntyan M.S."/>
            <person name="Smolyakov D.D."/>
            <person name="Rudenko T.S."/>
            <person name="Beletsky A.V."/>
            <person name="Mardanov A.V."/>
            <person name="Grabovich M.Y."/>
        </authorList>
    </citation>
    <scope>NUCLEOTIDE SEQUENCE</scope>
    <source>
        <strain evidence="1">GKL-02</strain>
    </source>
</reference>
<dbReference type="KEGG" id="tput:QJT81_04025"/>
<organism evidence="1">
    <name type="scientific">Candidatus Thiothrix putei</name>
    <dbReference type="NCBI Taxonomy" id="3080811"/>
    <lineage>
        <taxon>Bacteria</taxon>
        <taxon>Pseudomonadati</taxon>
        <taxon>Pseudomonadota</taxon>
        <taxon>Gammaproteobacteria</taxon>
        <taxon>Thiotrichales</taxon>
        <taxon>Thiotrichaceae</taxon>
        <taxon>Thiothrix</taxon>
    </lineage>
</organism>
<evidence type="ECO:0000313" key="1">
    <source>
        <dbReference type="EMBL" id="WGZ95169.1"/>
    </source>
</evidence>
<proteinExistence type="predicted"/>
<accession>A0AA95HIA4</accession>
<dbReference type="AlphaFoldDB" id="A0AA95HIA4"/>
<dbReference type="EMBL" id="CP124756">
    <property type="protein sequence ID" value="WGZ95169.1"/>
    <property type="molecule type" value="Genomic_DNA"/>
</dbReference>
<dbReference type="Proteomes" id="UP001301326">
    <property type="component" value="Chromosome"/>
</dbReference>
<reference evidence="1" key="2">
    <citation type="submission" date="2023-04" db="EMBL/GenBank/DDBJ databases">
        <authorList>
            <person name="Beletskiy A.V."/>
            <person name="Mardanov A.V."/>
            <person name="Ravin N.V."/>
        </authorList>
    </citation>
    <scope>NUCLEOTIDE SEQUENCE</scope>
    <source>
        <strain evidence="1">GKL-02</strain>
    </source>
</reference>
<sequence>MPDSTDNLLKQIALGENSVLDASAVPQATLDDLKAPLWRRFRSLLSPKDDREFLSKLKLITCDEDGNWSPTVSGVLMATERPADFITNAYIQAVVYRGTERNAAYQLEPRIFTARWMNKSATPANSSSAIRGCLR</sequence>
<gene>
    <name evidence="1" type="ORF">QJT81_04025</name>
</gene>